<dbReference type="Gene3D" id="1.20.1260.10">
    <property type="match status" value="1"/>
</dbReference>
<dbReference type="InterPro" id="IPR009078">
    <property type="entry name" value="Ferritin-like_SF"/>
</dbReference>
<dbReference type="PANTHER" id="PTHR30458:SF0">
    <property type="entry name" value="1,2-PHENYLACETYL-COA EPOXIDASE, SUBUNIT C"/>
    <property type="match status" value="1"/>
</dbReference>
<comment type="caution">
    <text evidence="1">The sequence shown here is derived from an EMBL/GenBank/DDBJ whole genome shotgun (WGS) entry which is preliminary data.</text>
</comment>
<dbReference type="SUPFAM" id="SSF47240">
    <property type="entry name" value="Ferritin-like"/>
    <property type="match status" value="1"/>
</dbReference>
<accession>A0AA41G3I2</accession>
<dbReference type="RefSeq" id="WP_162414461.1">
    <property type="nucleotide sequence ID" value="NZ_JAHQXE010000004.1"/>
</dbReference>
<keyword evidence="2" id="KW-1185">Reference proteome</keyword>
<dbReference type="GO" id="GO:0005829">
    <property type="term" value="C:cytosol"/>
    <property type="evidence" value="ECO:0007669"/>
    <property type="project" value="TreeGrafter"/>
</dbReference>
<sequence>MTDDWNDDAIEYVQAIADTKLILSHRYSEWMLSGPALEDDIAGASAAQDEIGHVRQLFEKLSDSGRDPEWLQGDRDPEEFSNAACLDDTSDTWTEFVTVAGVTERAAWYLIDSIAHEDFDGLGQRIGQDEYFHLEHLDARLSHQAEENPEAVEEAFAAAAAAALALIGPATFDADTDPLVQSGFTDRSAADVREGFKRHYETLFEETDVDPSAVDWDAPDEASWNETRRRIGDGHVDPDVVDALGGVKNAEYARA</sequence>
<gene>
    <name evidence="1" type="ORF">KTS37_13965</name>
</gene>
<dbReference type="AlphaFoldDB" id="A0AA41G3I2"/>
<dbReference type="Pfam" id="PF05138">
    <property type="entry name" value="PaaA_PaaC"/>
    <property type="match status" value="1"/>
</dbReference>
<dbReference type="GO" id="GO:0010124">
    <property type="term" value="P:phenylacetate catabolic process"/>
    <property type="evidence" value="ECO:0007669"/>
    <property type="project" value="InterPro"/>
</dbReference>
<evidence type="ECO:0000313" key="2">
    <source>
        <dbReference type="Proteomes" id="UP001166304"/>
    </source>
</evidence>
<protein>
    <submittedName>
        <fullName evidence="1">Phenylacetate-CoA oxygenase subunit PaaI</fullName>
    </submittedName>
</protein>
<organism evidence="1 2">
    <name type="scientific">Haloarcula salina</name>
    <dbReference type="NCBI Taxonomy" id="1429914"/>
    <lineage>
        <taxon>Archaea</taxon>
        <taxon>Methanobacteriati</taxon>
        <taxon>Methanobacteriota</taxon>
        <taxon>Stenosarchaea group</taxon>
        <taxon>Halobacteria</taxon>
        <taxon>Halobacteriales</taxon>
        <taxon>Haloarculaceae</taxon>
        <taxon>Haloarcula</taxon>
    </lineage>
</organism>
<dbReference type="InterPro" id="IPR012347">
    <property type="entry name" value="Ferritin-like"/>
</dbReference>
<dbReference type="InterPro" id="IPR052703">
    <property type="entry name" value="Aromatic_CoA_ox/epox"/>
</dbReference>
<dbReference type="Proteomes" id="UP001166304">
    <property type="component" value="Unassembled WGS sequence"/>
</dbReference>
<dbReference type="PANTHER" id="PTHR30458">
    <property type="entry name" value="PHENYLACETIC ACID DEGRADATION PROTEIN PAA"/>
    <property type="match status" value="1"/>
</dbReference>
<dbReference type="InterPro" id="IPR007814">
    <property type="entry name" value="PaaA_PaaC"/>
</dbReference>
<name>A0AA41G3I2_9EURY</name>
<evidence type="ECO:0000313" key="1">
    <source>
        <dbReference type="EMBL" id="MBV0902896.1"/>
    </source>
</evidence>
<reference evidence="1" key="1">
    <citation type="submission" date="2021-06" db="EMBL/GenBank/DDBJ databases">
        <title>New haloarchaea isolates fom saline soil.</title>
        <authorList>
            <person name="Duran-Viseras A."/>
            <person name="Sanchez-Porro C.S."/>
            <person name="Ventosa A."/>
        </authorList>
    </citation>
    <scope>NUCLEOTIDE SEQUENCE</scope>
    <source>
        <strain evidence="1">JCM 18369</strain>
    </source>
</reference>
<dbReference type="EMBL" id="JAHQXE010000004">
    <property type="protein sequence ID" value="MBV0902896.1"/>
    <property type="molecule type" value="Genomic_DNA"/>
</dbReference>
<proteinExistence type="predicted"/>